<keyword evidence="3" id="KW-1185">Reference proteome</keyword>
<dbReference type="RefSeq" id="WP_168523397.1">
    <property type="nucleotide sequence ID" value="NZ_JAAXLS010000074.1"/>
</dbReference>
<comment type="caution">
    <text evidence="2">The sequence shown here is derived from an EMBL/GenBank/DDBJ whole genome shotgun (WGS) entry which is preliminary data.</text>
</comment>
<evidence type="ECO:0008006" key="4">
    <source>
        <dbReference type="Google" id="ProtNLM"/>
    </source>
</evidence>
<keyword evidence="1" id="KW-0812">Transmembrane</keyword>
<dbReference type="Proteomes" id="UP000715441">
    <property type="component" value="Unassembled WGS sequence"/>
</dbReference>
<feature type="transmembrane region" description="Helical" evidence="1">
    <location>
        <begin position="70"/>
        <end position="92"/>
    </location>
</feature>
<evidence type="ECO:0000313" key="3">
    <source>
        <dbReference type="Proteomes" id="UP000715441"/>
    </source>
</evidence>
<organism evidence="2 3">
    <name type="scientific">Amycolatopsis acididurans</name>
    <dbReference type="NCBI Taxonomy" id="2724524"/>
    <lineage>
        <taxon>Bacteria</taxon>
        <taxon>Bacillati</taxon>
        <taxon>Actinomycetota</taxon>
        <taxon>Actinomycetes</taxon>
        <taxon>Pseudonocardiales</taxon>
        <taxon>Pseudonocardiaceae</taxon>
        <taxon>Amycolatopsis</taxon>
    </lineage>
</organism>
<gene>
    <name evidence="2" type="ORF">HFP15_39880</name>
</gene>
<reference evidence="2 3" key="1">
    <citation type="submission" date="2020-04" db="EMBL/GenBank/DDBJ databases">
        <title>Novel species.</title>
        <authorList>
            <person name="Teo W.F.A."/>
            <person name="Lipun K."/>
            <person name="Srisuk N."/>
            <person name="Duangmal K."/>
        </authorList>
    </citation>
    <scope>NUCLEOTIDE SEQUENCE [LARGE SCALE GENOMIC DNA]</scope>
    <source>
        <strain evidence="2 3">K13G38</strain>
    </source>
</reference>
<protein>
    <recommendedName>
        <fullName evidence="4">DUF3040 domain-containing protein</fullName>
    </recommendedName>
</protein>
<accession>A0ABX1JKK4</accession>
<dbReference type="EMBL" id="JAAXLS010000074">
    <property type="protein sequence ID" value="NKQ59020.1"/>
    <property type="molecule type" value="Genomic_DNA"/>
</dbReference>
<feature type="transmembrane region" description="Helical" evidence="1">
    <location>
        <begin position="45"/>
        <end position="64"/>
    </location>
</feature>
<sequence length="106" mass="11976">MDIHDFATFYPRLAAELRQIEVEAMPSWVATPRGLRPARAVLPEAAFATAVLASVTVWLVLGILRWGWSGWWWILAAATGWGAVRGLGTTAHRVRKLARYRRGHRR</sequence>
<evidence type="ECO:0000256" key="1">
    <source>
        <dbReference type="SAM" id="Phobius"/>
    </source>
</evidence>
<keyword evidence="1" id="KW-0472">Membrane</keyword>
<evidence type="ECO:0000313" key="2">
    <source>
        <dbReference type="EMBL" id="NKQ59020.1"/>
    </source>
</evidence>
<keyword evidence="1" id="KW-1133">Transmembrane helix</keyword>
<name>A0ABX1JKK4_9PSEU</name>
<proteinExistence type="predicted"/>